<keyword evidence="4 7" id="KW-0812">Transmembrane</keyword>
<dbReference type="InterPro" id="IPR006685">
    <property type="entry name" value="MscS_channel_2nd"/>
</dbReference>
<dbReference type="Proteomes" id="UP000315167">
    <property type="component" value="Unassembled WGS sequence"/>
</dbReference>
<dbReference type="GO" id="GO:0008381">
    <property type="term" value="F:mechanosensitive monoatomic ion channel activity"/>
    <property type="evidence" value="ECO:0007669"/>
    <property type="project" value="InterPro"/>
</dbReference>
<evidence type="ECO:0000313" key="11">
    <source>
        <dbReference type="Proteomes" id="UP000315167"/>
    </source>
</evidence>
<accession>A0A562LA73</accession>
<dbReference type="InterPro" id="IPR010920">
    <property type="entry name" value="LSM_dom_sf"/>
</dbReference>
<feature type="transmembrane region" description="Helical" evidence="7">
    <location>
        <begin position="148"/>
        <end position="170"/>
    </location>
</feature>
<feature type="compositionally biased region" description="Basic and acidic residues" evidence="8">
    <location>
        <begin position="407"/>
        <end position="416"/>
    </location>
</feature>
<evidence type="ECO:0000259" key="9">
    <source>
        <dbReference type="PROSITE" id="PS50914"/>
    </source>
</evidence>
<dbReference type="SUPFAM" id="SSF82861">
    <property type="entry name" value="Mechanosensitive channel protein MscS (YggB), transmembrane region"/>
    <property type="match status" value="1"/>
</dbReference>
<dbReference type="InterPro" id="IPR011014">
    <property type="entry name" value="MscS_channel_TM-2"/>
</dbReference>
<dbReference type="GO" id="GO:0005886">
    <property type="term" value="C:plasma membrane"/>
    <property type="evidence" value="ECO:0007669"/>
    <property type="project" value="UniProtKB-SubCell"/>
</dbReference>
<evidence type="ECO:0000313" key="10">
    <source>
        <dbReference type="EMBL" id="TWI04521.1"/>
    </source>
</evidence>
<dbReference type="InterPro" id="IPR011066">
    <property type="entry name" value="MscS_channel_C_sf"/>
</dbReference>
<dbReference type="EMBL" id="VLKN01000002">
    <property type="protein sequence ID" value="TWI04521.1"/>
    <property type="molecule type" value="Genomic_DNA"/>
</dbReference>
<keyword evidence="11" id="KW-1185">Reference proteome</keyword>
<dbReference type="Pfam" id="PF04972">
    <property type="entry name" value="BON"/>
    <property type="match status" value="1"/>
</dbReference>
<feature type="domain" description="BON" evidence="9">
    <location>
        <begin position="62"/>
        <end position="128"/>
    </location>
</feature>
<comment type="function">
    <text evidence="7">Mechanosensitive channel that participates in the regulation of osmotic pressure changes within the cell, opening in response to stretch forces in the membrane lipid bilayer, without the need for other proteins. Contributes to normal resistance to hypoosmotic shock. Forms an ion channel of 1.0 nanosiemens conductance with a slight preference for anions.</text>
</comment>
<feature type="transmembrane region" description="Helical" evidence="7">
    <location>
        <begin position="215"/>
        <end position="236"/>
    </location>
</feature>
<dbReference type="AlphaFoldDB" id="A0A562LA73"/>
<dbReference type="Gene3D" id="3.30.1340.30">
    <property type="match status" value="1"/>
</dbReference>
<evidence type="ECO:0000256" key="4">
    <source>
        <dbReference type="ARBA" id="ARBA00022692"/>
    </source>
</evidence>
<comment type="subcellular location">
    <subcellularLocation>
        <location evidence="7">Cell inner membrane</location>
        <topology evidence="7">Multi-pass membrane protein</topology>
    </subcellularLocation>
    <subcellularLocation>
        <location evidence="1">Cell membrane</location>
        <topology evidence="1">Multi-pass membrane protein</topology>
    </subcellularLocation>
</comment>
<proteinExistence type="inferred from homology"/>
<evidence type="ECO:0000256" key="7">
    <source>
        <dbReference type="RuleBase" id="RU369025"/>
    </source>
</evidence>
<comment type="subunit">
    <text evidence="7">Homoheptamer.</text>
</comment>
<keyword evidence="7" id="KW-0997">Cell inner membrane</keyword>
<evidence type="ECO:0000256" key="5">
    <source>
        <dbReference type="ARBA" id="ARBA00022989"/>
    </source>
</evidence>
<dbReference type="PROSITE" id="PS50914">
    <property type="entry name" value="BON"/>
    <property type="match status" value="1"/>
</dbReference>
<dbReference type="InterPro" id="IPR007055">
    <property type="entry name" value="BON_dom"/>
</dbReference>
<dbReference type="PANTHER" id="PTHR30221:SF1">
    <property type="entry name" value="SMALL-CONDUCTANCE MECHANOSENSITIVE CHANNEL"/>
    <property type="match status" value="1"/>
</dbReference>
<evidence type="ECO:0000256" key="1">
    <source>
        <dbReference type="ARBA" id="ARBA00004651"/>
    </source>
</evidence>
<dbReference type="Gene3D" id="3.30.70.100">
    <property type="match status" value="1"/>
</dbReference>
<keyword evidence="5 7" id="KW-1133">Transmembrane helix</keyword>
<dbReference type="Pfam" id="PF00924">
    <property type="entry name" value="MS_channel_2nd"/>
    <property type="match status" value="1"/>
</dbReference>
<keyword evidence="7" id="KW-0407">Ion channel</keyword>
<dbReference type="SUPFAM" id="SSF50182">
    <property type="entry name" value="Sm-like ribonucleoproteins"/>
    <property type="match status" value="1"/>
</dbReference>
<comment type="caution">
    <text evidence="10">The sequence shown here is derived from an EMBL/GenBank/DDBJ whole genome shotgun (WGS) entry which is preliminary data.</text>
</comment>
<dbReference type="Gene3D" id="2.30.30.60">
    <property type="match status" value="1"/>
</dbReference>
<name>A0A562LA73_9GAMM</name>
<comment type="caution">
    <text evidence="7">Lacks conserved residue(s) required for the propagation of feature annotation.</text>
</comment>
<reference evidence="10 11" key="1">
    <citation type="journal article" date="2015" name="Stand. Genomic Sci.">
        <title>Genomic Encyclopedia of Bacterial and Archaeal Type Strains, Phase III: the genomes of soil and plant-associated and newly described type strains.</title>
        <authorList>
            <person name="Whitman W.B."/>
            <person name="Woyke T."/>
            <person name="Klenk H.P."/>
            <person name="Zhou Y."/>
            <person name="Lilburn T.G."/>
            <person name="Beck B.J."/>
            <person name="De Vos P."/>
            <person name="Vandamme P."/>
            <person name="Eisen J.A."/>
            <person name="Garrity G."/>
            <person name="Hugenholtz P."/>
            <person name="Kyrpides N.C."/>
        </authorList>
    </citation>
    <scope>NUCLEOTIDE SEQUENCE [LARGE SCALE GENOMIC DNA]</scope>
    <source>
        <strain evidence="10 11">CGMCC 1.10821</strain>
    </source>
</reference>
<dbReference type="RefSeq" id="WP_144898213.1">
    <property type="nucleotide sequence ID" value="NZ_VLKN01000002.1"/>
</dbReference>
<gene>
    <name evidence="10" type="ORF">IP90_00654</name>
</gene>
<dbReference type="Gene3D" id="1.10.287.1260">
    <property type="match status" value="1"/>
</dbReference>
<sequence>MHLIDPATRASSRPPRLRQSLIWLLCLLIACGSASAWAVPALLLAKQAKPAASASVETDPAADGEARDRIAARLREVDGLQAVIPSVSNGAATLDGLVRSEQMRKAAATIAAGTPGITKVDNRIEVHTPVSTRLRAAWDLILAKMIRLLAALPLLVVAIVIVLLASWIGGFLSRRLHWLRIKSRNPYMDGLLRRVVQTIALLIGVLIALDLLGATSLVGAVLGSAGVIGLVVGFAFRDIAENYVSGVLLSLRRPFAPGDHVMIDNREGKVVALSSRNTVLMTMDGNELRIPNAMVFKSIVLNYSQNPQRRFEFTITIDAAESIGRSQDLALLQIAKVPGVLEEPAPSSVVQDFAPTGIVLRFFGWVDQRETDLGKSRGEAIRLVKAAFADAGIAAPQTTYNIVSTRKSVDADEPRKHRESTRVSNADTSVNRDIDTQLAAAQRAGVDEDLLEAGGPKP</sequence>
<feature type="region of interest" description="Disordered" evidence="8">
    <location>
        <begin position="405"/>
        <end position="434"/>
    </location>
</feature>
<keyword evidence="7" id="KW-0813">Transport</keyword>
<protein>
    <recommendedName>
        <fullName evidence="7">Small-conductance mechanosensitive channel</fullName>
    </recommendedName>
</protein>
<dbReference type="InterPro" id="IPR045275">
    <property type="entry name" value="MscS_archaea/bacteria_type"/>
</dbReference>
<evidence type="ECO:0000256" key="2">
    <source>
        <dbReference type="ARBA" id="ARBA00008017"/>
    </source>
</evidence>
<dbReference type="OrthoDB" id="9793781at2"/>
<organism evidence="10 11">
    <name type="scientific">Luteimonas cucumeris</name>
    <dbReference type="NCBI Taxonomy" id="985012"/>
    <lineage>
        <taxon>Bacteria</taxon>
        <taxon>Pseudomonadati</taxon>
        <taxon>Pseudomonadota</taxon>
        <taxon>Gammaproteobacteria</taxon>
        <taxon>Lysobacterales</taxon>
        <taxon>Lysobacteraceae</taxon>
        <taxon>Luteimonas</taxon>
    </lineage>
</organism>
<keyword evidence="7" id="KW-0406">Ion transport</keyword>
<keyword evidence="6 7" id="KW-0472">Membrane</keyword>
<evidence type="ECO:0000256" key="6">
    <source>
        <dbReference type="ARBA" id="ARBA00023136"/>
    </source>
</evidence>
<dbReference type="SUPFAM" id="SSF82689">
    <property type="entry name" value="Mechanosensitive channel protein MscS (YggB), C-terminal domain"/>
    <property type="match status" value="1"/>
</dbReference>
<feature type="transmembrane region" description="Helical" evidence="7">
    <location>
        <begin position="191"/>
        <end position="209"/>
    </location>
</feature>
<dbReference type="InterPro" id="IPR023408">
    <property type="entry name" value="MscS_beta-dom_sf"/>
</dbReference>
<evidence type="ECO:0000256" key="8">
    <source>
        <dbReference type="SAM" id="MobiDB-lite"/>
    </source>
</evidence>
<keyword evidence="3" id="KW-1003">Cell membrane</keyword>
<comment type="similarity">
    <text evidence="2 7">Belongs to the MscS (TC 1.A.23) family.</text>
</comment>
<dbReference type="PANTHER" id="PTHR30221">
    <property type="entry name" value="SMALL-CONDUCTANCE MECHANOSENSITIVE CHANNEL"/>
    <property type="match status" value="1"/>
</dbReference>
<evidence type="ECO:0000256" key="3">
    <source>
        <dbReference type="ARBA" id="ARBA00022475"/>
    </source>
</evidence>